<dbReference type="EMBL" id="MLCB01000177">
    <property type="protein sequence ID" value="OJI92533.1"/>
    <property type="molecule type" value="Genomic_DNA"/>
</dbReference>
<name>A0A1L9NTM2_9RHOB</name>
<evidence type="ECO:0000313" key="2">
    <source>
        <dbReference type="Proteomes" id="UP000184514"/>
    </source>
</evidence>
<comment type="caution">
    <text evidence="1">The sequence shown here is derived from an EMBL/GenBank/DDBJ whole genome shotgun (WGS) entry which is preliminary data.</text>
</comment>
<keyword evidence="2" id="KW-1185">Reference proteome</keyword>
<proteinExistence type="predicted"/>
<gene>
    <name evidence="1" type="ORF">PFRI_32660</name>
</gene>
<dbReference type="PROSITE" id="PS51257">
    <property type="entry name" value="PROKAR_LIPOPROTEIN"/>
    <property type="match status" value="1"/>
</dbReference>
<dbReference type="RefSeq" id="WP_084649729.1">
    <property type="nucleotide sequence ID" value="NZ_MLCB01000177.1"/>
</dbReference>
<organism evidence="1 2">
    <name type="scientific">Planktotalea frisia</name>
    <dbReference type="NCBI Taxonomy" id="696762"/>
    <lineage>
        <taxon>Bacteria</taxon>
        <taxon>Pseudomonadati</taxon>
        <taxon>Pseudomonadota</taxon>
        <taxon>Alphaproteobacteria</taxon>
        <taxon>Rhodobacterales</taxon>
        <taxon>Paracoccaceae</taxon>
        <taxon>Planktotalea</taxon>
    </lineage>
</organism>
<dbReference type="Proteomes" id="UP000184514">
    <property type="component" value="Unassembled WGS sequence"/>
</dbReference>
<dbReference type="OrthoDB" id="7722922at2"/>
<protein>
    <recommendedName>
        <fullName evidence="3">Glycine zipper domain-containing protein</fullName>
    </recommendedName>
</protein>
<reference evidence="1 2" key="1">
    <citation type="submission" date="2016-10" db="EMBL/GenBank/DDBJ databases">
        <title>Genome sequence of Planktotalea frisia SH6-1.</title>
        <authorList>
            <person name="Poehlein A."/>
            <person name="Bakenhus I."/>
            <person name="Voget S."/>
            <person name="Brinkhoff T."/>
            <person name="Simon M."/>
        </authorList>
    </citation>
    <scope>NUCLEOTIDE SEQUENCE [LARGE SCALE GENOMIC DNA]</scope>
    <source>
        <strain evidence="1 2">SH6-1</strain>
    </source>
</reference>
<sequence>MTRSIIRKSTVQGAAIGAFAGCGLIILSASNAKNCVSGAVIGGAIGAVAGAASGKKQAAKRVELVSPSALVRVIGKADDRMDVVTRDLPNLLKKQDTELSLLNDRMKSGQISEDQYAHRFEVIKANRAELAEALSLSAAQANEAHRNL</sequence>
<dbReference type="AlphaFoldDB" id="A0A1L9NTM2"/>
<evidence type="ECO:0000313" key="1">
    <source>
        <dbReference type="EMBL" id="OJI92533.1"/>
    </source>
</evidence>
<dbReference type="STRING" id="696762.PFRI_32660"/>
<evidence type="ECO:0008006" key="3">
    <source>
        <dbReference type="Google" id="ProtNLM"/>
    </source>
</evidence>
<accession>A0A1L9NTM2</accession>